<evidence type="ECO:0000256" key="1">
    <source>
        <dbReference type="SAM" id="MobiDB-lite"/>
    </source>
</evidence>
<organism evidence="2 3">
    <name type="scientific">Streptomyces ruber</name>
    <dbReference type="NCBI Taxonomy" id="83378"/>
    <lineage>
        <taxon>Bacteria</taxon>
        <taxon>Bacillati</taxon>
        <taxon>Actinomycetota</taxon>
        <taxon>Actinomycetes</taxon>
        <taxon>Kitasatosporales</taxon>
        <taxon>Streptomycetaceae</taxon>
        <taxon>Streptomyces</taxon>
    </lineage>
</organism>
<evidence type="ECO:0000313" key="2">
    <source>
        <dbReference type="EMBL" id="GGQ82074.1"/>
    </source>
</evidence>
<protein>
    <submittedName>
        <fullName evidence="2">Uncharacterized protein</fullName>
    </submittedName>
</protein>
<accession>A0A918BNA4</accession>
<dbReference type="RefSeq" id="WP_189220001.1">
    <property type="nucleotide sequence ID" value="NZ_BMQK01000019.1"/>
</dbReference>
<name>A0A918BNA4_9ACTN</name>
<reference evidence="2" key="1">
    <citation type="journal article" date="2014" name="Int. J. Syst. Evol. Microbiol.">
        <title>Complete genome sequence of Corynebacterium casei LMG S-19264T (=DSM 44701T), isolated from a smear-ripened cheese.</title>
        <authorList>
            <consortium name="US DOE Joint Genome Institute (JGI-PGF)"/>
            <person name="Walter F."/>
            <person name="Albersmeier A."/>
            <person name="Kalinowski J."/>
            <person name="Ruckert C."/>
        </authorList>
    </citation>
    <scope>NUCLEOTIDE SEQUENCE</scope>
    <source>
        <strain evidence="2">JCM 3131</strain>
    </source>
</reference>
<feature type="region of interest" description="Disordered" evidence="1">
    <location>
        <begin position="235"/>
        <end position="254"/>
    </location>
</feature>
<comment type="caution">
    <text evidence="2">The sequence shown here is derived from an EMBL/GenBank/DDBJ whole genome shotgun (WGS) entry which is preliminary data.</text>
</comment>
<dbReference type="EMBL" id="BMQK01000019">
    <property type="protein sequence ID" value="GGQ82074.1"/>
    <property type="molecule type" value="Genomic_DNA"/>
</dbReference>
<sequence length="279" mass="29870">MTAIDDLLAQSLLLQDPQVPSDTIAYEDTAYPASTGEGTSLWDGYGHDPVDDAAAQRLRALCEAAVAHCAPGQLADFITDQLPAPRGAWILGCVLQLADASDGARFWWQYAAGAGDPAASYCLHLHHLASGDVYAAAFWQEQTGSEAQQDSPATGNDRPTYDLNANTSIPTVLHVLSRLASVTRRKHTETTAAVIDFVAAAVASGYDLNPDCEIPTPGEGFAEQLEIIIAATLASTPSTRHSETSARTLPHRPPHMHAIRSLNEKRAQQPETSTRRHAP</sequence>
<gene>
    <name evidence="2" type="ORF">GCM10010145_59620</name>
</gene>
<proteinExistence type="predicted"/>
<reference evidence="2" key="2">
    <citation type="submission" date="2020-09" db="EMBL/GenBank/DDBJ databases">
        <authorList>
            <person name="Sun Q."/>
            <person name="Ohkuma M."/>
        </authorList>
    </citation>
    <scope>NUCLEOTIDE SEQUENCE</scope>
    <source>
        <strain evidence="2">JCM 3131</strain>
    </source>
</reference>
<dbReference type="AlphaFoldDB" id="A0A918BNA4"/>
<dbReference type="Proteomes" id="UP000620156">
    <property type="component" value="Unassembled WGS sequence"/>
</dbReference>
<evidence type="ECO:0000313" key="3">
    <source>
        <dbReference type="Proteomes" id="UP000620156"/>
    </source>
</evidence>
<keyword evidence="3" id="KW-1185">Reference proteome</keyword>